<feature type="transmembrane region" description="Helical" evidence="2">
    <location>
        <begin position="79"/>
        <end position="97"/>
    </location>
</feature>
<dbReference type="AlphaFoldDB" id="A0A016TYJ8"/>
<evidence type="ECO:0000313" key="3">
    <source>
        <dbReference type="EMBL" id="EYC07900.1"/>
    </source>
</evidence>
<feature type="transmembrane region" description="Helical" evidence="2">
    <location>
        <begin position="156"/>
        <end position="177"/>
    </location>
</feature>
<gene>
    <name evidence="3" type="primary">Acey_s0068.g191</name>
    <name evidence="3" type="ORF">Y032_0068g191</name>
</gene>
<dbReference type="Proteomes" id="UP000024635">
    <property type="component" value="Unassembled WGS sequence"/>
</dbReference>
<feature type="transmembrane region" description="Helical" evidence="2">
    <location>
        <begin position="183"/>
        <end position="206"/>
    </location>
</feature>
<keyword evidence="2" id="KW-0472">Membrane</keyword>
<comment type="similarity">
    <text evidence="1">Belongs to the nematode receptor-like protein sre family.</text>
</comment>
<keyword evidence="2" id="KW-1133">Transmembrane helix</keyword>
<dbReference type="OrthoDB" id="5877454at2759"/>
<evidence type="ECO:0008006" key="5">
    <source>
        <dbReference type="Google" id="ProtNLM"/>
    </source>
</evidence>
<evidence type="ECO:0000256" key="1">
    <source>
        <dbReference type="ARBA" id="ARBA00006803"/>
    </source>
</evidence>
<sequence>MVCDNFRTILPLYDNISVYVPVFLSAANYNDNTHNFILRLMYSLEMIVISISIPLNYLRIRGLRRATSLHPNLCKISQMHMTSYFLGALGRVILFLYQNDIIYYNENFTSKMPILLASLLRMFYFVGTASFLQAVIAERICASCFVTDYEKKSRHWVSYVVIFLSTIVSLFFAVTFMLRLYTIVTAIIMSTVSVILSAAASVFVYLRSCQQLGKLQKEDSSRNSVKYTLSTKYQLRENVRVMKMVLISFLIMCLLMLLCITLFGLTFIKYCKNTAKAQLCLASIDLLVAISTAVISAIFATFLGEWKRVIRELPLIQQVCQCWIPGNRPQKVRNAEEIGQQYFQQLEKTWS</sequence>
<evidence type="ECO:0000256" key="2">
    <source>
        <dbReference type="SAM" id="Phobius"/>
    </source>
</evidence>
<feature type="transmembrane region" description="Helical" evidence="2">
    <location>
        <begin position="280"/>
        <end position="303"/>
    </location>
</feature>
<dbReference type="Pfam" id="PF03125">
    <property type="entry name" value="Sre"/>
    <property type="match status" value="1"/>
</dbReference>
<dbReference type="EMBL" id="JARK01001404">
    <property type="protein sequence ID" value="EYC07900.1"/>
    <property type="molecule type" value="Genomic_DNA"/>
</dbReference>
<keyword evidence="2" id="KW-0812">Transmembrane</keyword>
<evidence type="ECO:0000313" key="4">
    <source>
        <dbReference type="Proteomes" id="UP000024635"/>
    </source>
</evidence>
<name>A0A016TYJ8_9BILA</name>
<accession>A0A016TYJ8</accession>
<dbReference type="InterPro" id="IPR004151">
    <property type="entry name" value="7TM_GPCR_serpentine_rcpt_Sre"/>
</dbReference>
<feature type="transmembrane region" description="Helical" evidence="2">
    <location>
        <begin position="112"/>
        <end position="136"/>
    </location>
</feature>
<dbReference type="PANTHER" id="PTHR23128:SF132">
    <property type="entry name" value="SERPENTINE RECEPTOR, CLASS E (EPSILON)-RELATED"/>
    <property type="match status" value="1"/>
</dbReference>
<feature type="transmembrane region" description="Helical" evidence="2">
    <location>
        <begin position="36"/>
        <end position="58"/>
    </location>
</feature>
<organism evidence="3 4">
    <name type="scientific">Ancylostoma ceylanicum</name>
    <dbReference type="NCBI Taxonomy" id="53326"/>
    <lineage>
        <taxon>Eukaryota</taxon>
        <taxon>Metazoa</taxon>
        <taxon>Ecdysozoa</taxon>
        <taxon>Nematoda</taxon>
        <taxon>Chromadorea</taxon>
        <taxon>Rhabditida</taxon>
        <taxon>Rhabditina</taxon>
        <taxon>Rhabditomorpha</taxon>
        <taxon>Strongyloidea</taxon>
        <taxon>Ancylostomatidae</taxon>
        <taxon>Ancylostomatinae</taxon>
        <taxon>Ancylostoma</taxon>
    </lineage>
</organism>
<dbReference type="PANTHER" id="PTHR23128">
    <property type="entry name" value="SERPENTINE RECEPTOR, CLASS E (EPSILON)-RELATED"/>
    <property type="match status" value="1"/>
</dbReference>
<feature type="transmembrane region" description="Helical" evidence="2">
    <location>
        <begin position="244"/>
        <end position="268"/>
    </location>
</feature>
<comment type="caution">
    <text evidence="3">The sequence shown here is derived from an EMBL/GenBank/DDBJ whole genome shotgun (WGS) entry which is preliminary data.</text>
</comment>
<reference evidence="4" key="1">
    <citation type="journal article" date="2015" name="Nat. Genet.">
        <title>The genome and transcriptome of the zoonotic hookworm Ancylostoma ceylanicum identify infection-specific gene families.</title>
        <authorList>
            <person name="Schwarz E.M."/>
            <person name="Hu Y."/>
            <person name="Antoshechkin I."/>
            <person name="Miller M.M."/>
            <person name="Sternberg P.W."/>
            <person name="Aroian R.V."/>
        </authorList>
    </citation>
    <scope>NUCLEOTIDE SEQUENCE</scope>
    <source>
        <strain evidence="4">HY135</strain>
    </source>
</reference>
<dbReference type="GO" id="GO:0007606">
    <property type="term" value="P:sensory perception of chemical stimulus"/>
    <property type="evidence" value="ECO:0007669"/>
    <property type="project" value="InterPro"/>
</dbReference>
<keyword evidence="4" id="KW-1185">Reference proteome</keyword>
<protein>
    <recommendedName>
        <fullName evidence="5">Sre G protein-coupled chemoreceptor</fullName>
    </recommendedName>
</protein>
<dbReference type="GO" id="GO:0016020">
    <property type="term" value="C:membrane"/>
    <property type="evidence" value="ECO:0007669"/>
    <property type="project" value="InterPro"/>
</dbReference>
<proteinExistence type="inferred from homology"/>